<evidence type="ECO:0000256" key="1">
    <source>
        <dbReference type="ARBA" id="ARBA00004613"/>
    </source>
</evidence>
<dbReference type="GO" id="GO:0005576">
    <property type="term" value="C:extracellular region"/>
    <property type="evidence" value="ECO:0007669"/>
    <property type="project" value="UniProtKB-SubCell"/>
</dbReference>
<dbReference type="InterPro" id="IPR001820">
    <property type="entry name" value="TIMP"/>
</dbReference>
<protein>
    <recommendedName>
        <fullName evidence="5">NTR domain-containing protein</fullName>
    </recommendedName>
</protein>
<dbReference type="EMBL" id="NEDP02005531">
    <property type="protein sequence ID" value="OWF39303.1"/>
    <property type="molecule type" value="Genomic_DNA"/>
</dbReference>
<dbReference type="Proteomes" id="UP000242188">
    <property type="component" value="Unassembled WGS sequence"/>
</dbReference>
<name>A0A210PS33_MIZYE</name>
<dbReference type="InterPro" id="IPR008993">
    <property type="entry name" value="TIMP-like_OB-fold"/>
</dbReference>
<comment type="caution">
    <text evidence="3">The sequence shown here is derived from an EMBL/GenBank/DDBJ whole genome shotgun (WGS) entry which is preliminary data.</text>
</comment>
<dbReference type="Gene3D" id="2.40.50.120">
    <property type="match status" value="1"/>
</dbReference>
<evidence type="ECO:0008006" key="5">
    <source>
        <dbReference type="Google" id="ProtNLM"/>
    </source>
</evidence>
<dbReference type="Pfam" id="PF00965">
    <property type="entry name" value="TIMP"/>
    <property type="match status" value="1"/>
</dbReference>
<dbReference type="OrthoDB" id="10377730at2759"/>
<gene>
    <name evidence="3" type="ORF">KP79_PYT11764</name>
</gene>
<sequence>MFGIDQLLNSCEFVIQVVRGTVLNQTLLSRRRDDPFDDQFLYAFEITSVIQATETALERIGGKHVLYLHTAAFDSMCGVQLDIGTDYVITFDSFSWYWSEKASFMVYLCGYQMPYDDLLPGELEVLDGDFDCANIHGEVECKPKEDGGMKCCRNMGMSGRGDTECFEVDDSDDQ</sequence>
<dbReference type="GO" id="GO:0008191">
    <property type="term" value="F:metalloendopeptidase inhibitor activity"/>
    <property type="evidence" value="ECO:0007669"/>
    <property type="project" value="InterPro"/>
</dbReference>
<comment type="subcellular location">
    <subcellularLocation>
        <location evidence="1">Secreted</location>
    </subcellularLocation>
</comment>
<evidence type="ECO:0000313" key="3">
    <source>
        <dbReference type="EMBL" id="OWF39303.1"/>
    </source>
</evidence>
<proteinExistence type="predicted"/>
<keyword evidence="2" id="KW-0964">Secreted</keyword>
<reference evidence="3 4" key="1">
    <citation type="journal article" date="2017" name="Nat. Ecol. Evol.">
        <title>Scallop genome provides insights into evolution of bilaterian karyotype and development.</title>
        <authorList>
            <person name="Wang S."/>
            <person name="Zhang J."/>
            <person name="Jiao W."/>
            <person name="Li J."/>
            <person name="Xun X."/>
            <person name="Sun Y."/>
            <person name="Guo X."/>
            <person name="Huan P."/>
            <person name="Dong B."/>
            <person name="Zhang L."/>
            <person name="Hu X."/>
            <person name="Sun X."/>
            <person name="Wang J."/>
            <person name="Zhao C."/>
            <person name="Wang Y."/>
            <person name="Wang D."/>
            <person name="Huang X."/>
            <person name="Wang R."/>
            <person name="Lv J."/>
            <person name="Li Y."/>
            <person name="Zhang Z."/>
            <person name="Liu B."/>
            <person name="Lu W."/>
            <person name="Hui Y."/>
            <person name="Liang J."/>
            <person name="Zhou Z."/>
            <person name="Hou R."/>
            <person name="Li X."/>
            <person name="Liu Y."/>
            <person name="Li H."/>
            <person name="Ning X."/>
            <person name="Lin Y."/>
            <person name="Zhao L."/>
            <person name="Xing Q."/>
            <person name="Dou J."/>
            <person name="Li Y."/>
            <person name="Mao J."/>
            <person name="Guo H."/>
            <person name="Dou H."/>
            <person name="Li T."/>
            <person name="Mu C."/>
            <person name="Jiang W."/>
            <person name="Fu Q."/>
            <person name="Fu X."/>
            <person name="Miao Y."/>
            <person name="Liu J."/>
            <person name="Yu Q."/>
            <person name="Li R."/>
            <person name="Liao H."/>
            <person name="Li X."/>
            <person name="Kong Y."/>
            <person name="Jiang Z."/>
            <person name="Chourrout D."/>
            <person name="Li R."/>
            <person name="Bao Z."/>
        </authorList>
    </citation>
    <scope>NUCLEOTIDE SEQUENCE [LARGE SCALE GENOMIC DNA]</scope>
    <source>
        <strain evidence="3 4">PY_sf001</strain>
    </source>
</reference>
<dbReference type="SUPFAM" id="SSF50242">
    <property type="entry name" value="TIMP-like"/>
    <property type="match status" value="1"/>
</dbReference>
<evidence type="ECO:0000313" key="4">
    <source>
        <dbReference type="Proteomes" id="UP000242188"/>
    </source>
</evidence>
<dbReference type="AlphaFoldDB" id="A0A210PS33"/>
<organism evidence="3 4">
    <name type="scientific">Mizuhopecten yessoensis</name>
    <name type="common">Japanese scallop</name>
    <name type="synonym">Patinopecten yessoensis</name>
    <dbReference type="NCBI Taxonomy" id="6573"/>
    <lineage>
        <taxon>Eukaryota</taxon>
        <taxon>Metazoa</taxon>
        <taxon>Spiralia</taxon>
        <taxon>Lophotrochozoa</taxon>
        <taxon>Mollusca</taxon>
        <taxon>Bivalvia</taxon>
        <taxon>Autobranchia</taxon>
        <taxon>Pteriomorphia</taxon>
        <taxon>Pectinida</taxon>
        <taxon>Pectinoidea</taxon>
        <taxon>Pectinidae</taxon>
        <taxon>Mizuhopecten</taxon>
    </lineage>
</organism>
<accession>A0A210PS33</accession>
<evidence type="ECO:0000256" key="2">
    <source>
        <dbReference type="ARBA" id="ARBA00022525"/>
    </source>
</evidence>
<keyword evidence="4" id="KW-1185">Reference proteome</keyword>